<organism evidence="1 2">
    <name type="scientific">Penicillium frequentans</name>
    <dbReference type="NCBI Taxonomy" id="3151616"/>
    <lineage>
        <taxon>Eukaryota</taxon>
        <taxon>Fungi</taxon>
        <taxon>Dikarya</taxon>
        <taxon>Ascomycota</taxon>
        <taxon>Pezizomycotina</taxon>
        <taxon>Eurotiomycetes</taxon>
        <taxon>Eurotiomycetidae</taxon>
        <taxon>Eurotiales</taxon>
        <taxon>Aspergillaceae</taxon>
        <taxon>Penicillium</taxon>
    </lineage>
</organism>
<sequence length="79" mass="8693">MSIGALELSFQRRNDACPLSTTNNGNPFLFAFAKANKNRNLTAGFILAIFSQAVTCIYGPKPHRDARQVPLTINGKLNR</sequence>
<dbReference type="Proteomes" id="UP001220324">
    <property type="component" value="Unassembled WGS sequence"/>
</dbReference>
<evidence type="ECO:0000313" key="1">
    <source>
        <dbReference type="EMBL" id="KAJ5541855.1"/>
    </source>
</evidence>
<gene>
    <name evidence="1" type="ORF">N7494_006931</name>
</gene>
<dbReference type="EMBL" id="JAQIZZ010000005">
    <property type="protein sequence ID" value="KAJ5541855.1"/>
    <property type="molecule type" value="Genomic_DNA"/>
</dbReference>
<comment type="caution">
    <text evidence="1">The sequence shown here is derived from an EMBL/GenBank/DDBJ whole genome shotgun (WGS) entry which is preliminary data.</text>
</comment>
<name>A0AAD6CZW4_9EURO</name>
<keyword evidence="2" id="KW-1185">Reference proteome</keyword>
<evidence type="ECO:0000313" key="2">
    <source>
        <dbReference type="Proteomes" id="UP001220324"/>
    </source>
</evidence>
<reference evidence="1 2" key="1">
    <citation type="journal article" date="2023" name="IMA Fungus">
        <title>Comparative genomic study of the Penicillium genus elucidates a diverse pangenome and 15 lateral gene transfer events.</title>
        <authorList>
            <person name="Petersen C."/>
            <person name="Sorensen T."/>
            <person name="Nielsen M.R."/>
            <person name="Sondergaard T.E."/>
            <person name="Sorensen J.L."/>
            <person name="Fitzpatrick D.A."/>
            <person name="Frisvad J.C."/>
            <person name="Nielsen K.L."/>
        </authorList>
    </citation>
    <scope>NUCLEOTIDE SEQUENCE [LARGE SCALE GENOMIC DNA]</scope>
    <source>
        <strain evidence="1 2">IBT 35679</strain>
    </source>
</reference>
<protein>
    <submittedName>
        <fullName evidence="1">Uncharacterized protein</fullName>
    </submittedName>
</protein>
<accession>A0AAD6CZW4</accession>
<dbReference type="AlphaFoldDB" id="A0AAD6CZW4"/>
<proteinExistence type="predicted"/>